<dbReference type="PANTHER" id="PTHR23028:SF53">
    <property type="entry name" value="ACYL_TRANSF_3 DOMAIN-CONTAINING PROTEIN"/>
    <property type="match status" value="1"/>
</dbReference>
<feature type="transmembrane region" description="Helical" evidence="1">
    <location>
        <begin position="196"/>
        <end position="217"/>
    </location>
</feature>
<reference evidence="4" key="1">
    <citation type="journal article" date="2019" name="Int. J. Syst. Evol. Microbiol.">
        <title>The Global Catalogue of Microorganisms (GCM) 10K type strain sequencing project: providing services to taxonomists for standard genome sequencing and annotation.</title>
        <authorList>
            <consortium name="The Broad Institute Genomics Platform"/>
            <consortium name="The Broad Institute Genome Sequencing Center for Infectious Disease"/>
            <person name="Wu L."/>
            <person name="Ma J."/>
        </authorList>
    </citation>
    <scope>NUCLEOTIDE SEQUENCE [LARGE SCALE GENOMIC DNA]</scope>
    <source>
        <strain evidence="4">KCTC 42456</strain>
    </source>
</reference>
<proteinExistence type="predicted"/>
<evidence type="ECO:0000313" key="3">
    <source>
        <dbReference type="EMBL" id="MFD2731960.1"/>
    </source>
</evidence>
<feature type="transmembrane region" description="Helical" evidence="1">
    <location>
        <begin position="259"/>
        <end position="277"/>
    </location>
</feature>
<dbReference type="Pfam" id="PF01757">
    <property type="entry name" value="Acyl_transf_3"/>
    <property type="match status" value="1"/>
</dbReference>
<feature type="transmembrane region" description="Helical" evidence="1">
    <location>
        <begin position="26"/>
        <end position="44"/>
    </location>
</feature>
<keyword evidence="3" id="KW-0808">Transferase</keyword>
<protein>
    <submittedName>
        <fullName evidence="3">Acyltransferase family protein</fullName>
        <ecNumber evidence="3">2.3.-.-</ecNumber>
    </submittedName>
</protein>
<name>A0ABW5TTW1_9SPHI</name>
<sequence length="370" mass="43284">MVKSNNKLFQLFFPPLTINYQNAKTYIPALDGLRGIAILLVILFHTFHFMFGWCGVDLFFILSGFLITGSLLETRDEPHYFRNFWIKRTLRIFPLYYLVLIIILLPKQLFNIETISYTSWSYWFYVQNWVYTFNGIFPHGKATLNHFWSLAIEEQFYFLFPFIVKYLPRKSLIGILLLFIIIAIGFRYYFFSLNNIGYYVATVSRLDALSIGAMLAYLVRYNISLLQKFTHLIFYSSLAYIVFAIVINQDLHFSNPHIATFGLTAFALFFGCILVYALATPKISFLSTVLNNSSLKFIGKIAYGLYVFHWILYVFMKPPLEELIFETIHLSVASKVITSSIVFIASFTLAYLSYYYFEKKVMGLKRVWVN</sequence>
<evidence type="ECO:0000313" key="4">
    <source>
        <dbReference type="Proteomes" id="UP001597546"/>
    </source>
</evidence>
<feature type="domain" description="Acyltransferase 3" evidence="2">
    <location>
        <begin position="28"/>
        <end position="354"/>
    </location>
</feature>
<dbReference type="GO" id="GO:0016746">
    <property type="term" value="F:acyltransferase activity"/>
    <property type="evidence" value="ECO:0007669"/>
    <property type="project" value="UniProtKB-KW"/>
</dbReference>
<evidence type="ECO:0000256" key="1">
    <source>
        <dbReference type="SAM" id="Phobius"/>
    </source>
</evidence>
<feature type="transmembrane region" description="Helical" evidence="1">
    <location>
        <begin position="171"/>
        <end position="190"/>
    </location>
</feature>
<evidence type="ECO:0000259" key="2">
    <source>
        <dbReference type="Pfam" id="PF01757"/>
    </source>
</evidence>
<keyword evidence="1" id="KW-0812">Transmembrane</keyword>
<dbReference type="RefSeq" id="WP_379043745.1">
    <property type="nucleotide sequence ID" value="NZ_JBHSKW010000032.1"/>
</dbReference>
<feature type="transmembrane region" description="Helical" evidence="1">
    <location>
        <begin position="229"/>
        <end position="247"/>
    </location>
</feature>
<feature type="transmembrane region" description="Helical" evidence="1">
    <location>
        <begin position="297"/>
        <end position="316"/>
    </location>
</feature>
<keyword evidence="1" id="KW-0472">Membrane</keyword>
<accession>A0ABW5TTW1</accession>
<gene>
    <name evidence="3" type="ORF">ACFSSE_09605</name>
</gene>
<dbReference type="EC" id="2.3.-.-" evidence="3"/>
<feature type="transmembrane region" description="Helical" evidence="1">
    <location>
        <begin position="93"/>
        <end position="110"/>
    </location>
</feature>
<organism evidence="3 4">
    <name type="scientific">Pedobacter alpinus</name>
    <dbReference type="NCBI Taxonomy" id="1590643"/>
    <lineage>
        <taxon>Bacteria</taxon>
        <taxon>Pseudomonadati</taxon>
        <taxon>Bacteroidota</taxon>
        <taxon>Sphingobacteriia</taxon>
        <taxon>Sphingobacteriales</taxon>
        <taxon>Sphingobacteriaceae</taxon>
        <taxon>Pedobacter</taxon>
    </lineage>
</organism>
<dbReference type="InterPro" id="IPR050879">
    <property type="entry name" value="Acyltransferase_3"/>
</dbReference>
<keyword evidence="3" id="KW-0012">Acyltransferase</keyword>
<feature type="transmembrane region" description="Helical" evidence="1">
    <location>
        <begin position="336"/>
        <end position="357"/>
    </location>
</feature>
<dbReference type="EMBL" id="JBHULV010000028">
    <property type="protein sequence ID" value="MFD2731960.1"/>
    <property type="molecule type" value="Genomic_DNA"/>
</dbReference>
<dbReference type="InterPro" id="IPR002656">
    <property type="entry name" value="Acyl_transf_3_dom"/>
</dbReference>
<keyword evidence="4" id="KW-1185">Reference proteome</keyword>
<feature type="transmembrane region" description="Helical" evidence="1">
    <location>
        <begin position="50"/>
        <end position="72"/>
    </location>
</feature>
<comment type="caution">
    <text evidence="3">The sequence shown here is derived from an EMBL/GenBank/DDBJ whole genome shotgun (WGS) entry which is preliminary data.</text>
</comment>
<keyword evidence="1" id="KW-1133">Transmembrane helix</keyword>
<dbReference type="Proteomes" id="UP001597546">
    <property type="component" value="Unassembled WGS sequence"/>
</dbReference>
<dbReference type="PANTHER" id="PTHR23028">
    <property type="entry name" value="ACETYLTRANSFERASE"/>
    <property type="match status" value="1"/>
</dbReference>